<protein>
    <submittedName>
        <fullName evidence="7">Putative ABC transport system permease protein</fullName>
    </submittedName>
</protein>
<feature type="transmembrane region" description="Helical" evidence="6">
    <location>
        <begin position="43"/>
        <end position="76"/>
    </location>
</feature>
<organism evidence="7 8">
    <name type="scientific">Promicromonospora sukumoe</name>
    <dbReference type="NCBI Taxonomy" id="88382"/>
    <lineage>
        <taxon>Bacteria</taxon>
        <taxon>Bacillati</taxon>
        <taxon>Actinomycetota</taxon>
        <taxon>Actinomycetes</taxon>
        <taxon>Micrococcales</taxon>
        <taxon>Promicromonosporaceae</taxon>
        <taxon>Promicromonospora</taxon>
    </lineage>
</organism>
<keyword evidence="5 6" id="KW-0472">Membrane</keyword>
<dbReference type="RefSeq" id="WP_182620754.1">
    <property type="nucleotide sequence ID" value="NZ_BAAATF010000001.1"/>
</dbReference>
<evidence type="ECO:0000256" key="5">
    <source>
        <dbReference type="ARBA" id="ARBA00023136"/>
    </source>
</evidence>
<dbReference type="EMBL" id="JACGWV010000003">
    <property type="protein sequence ID" value="MBA8811668.1"/>
    <property type="molecule type" value="Genomic_DNA"/>
</dbReference>
<dbReference type="InterPro" id="IPR005226">
    <property type="entry name" value="UPF0014_fam"/>
</dbReference>
<evidence type="ECO:0000256" key="1">
    <source>
        <dbReference type="ARBA" id="ARBA00004141"/>
    </source>
</evidence>
<evidence type="ECO:0000313" key="7">
    <source>
        <dbReference type="EMBL" id="MBA8811668.1"/>
    </source>
</evidence>
<name>A0A7W3JF15_9MICO</name>
<dbReference type="Proteomes" id="UP000540568">
    <property type="component" value="Unassembled WGS sequence"/>
</dbReference>
<accession>A0A7W3JF15</accession>
<evidence type="ECO:0000256" key="2">
    <source>
        <dbReference type="ARBA" id="ARBA00005268"/>
    </source>
</evidence>
<dbReference type="AlphaFoldDB" id="A0A7W3JF15"/>
<evidence type="ECO:0000256" key="4">
    <source>
        <dbReference type="ARBA" id="ARBA00022989"/>
    </source>
</evidence>
<sequence length="248" mass="25222">MDPVAVVVAVSVLALVAFGIVAALRLESPWLQPVAIVRATVQLGLLSLVLTGVLAHGAWVALFLAVMVAAATVVVVRRARLPRRYAPWLAGIMLAAASVPMAVVFATGALPLEPRYLLAVGGIVVGSTMTVSSLMGRSLAEALVTGRDEIEGWLALGATPRVAALRAVRTAASTALIPSTDQTRTTGIVTLPGAFVGAIFAGSSPLEAAGFQLVVLASILAAGGICVALLGRLLGAPAQLPEREAGRV</sequence>
<comment type="subcellular location">
    <subcellularLocation>
        <location evidence="1">Membrane</location>
        <topology evidence="1">Multi-pass membrane protein</topology>
    </subcellularLocation>
</comment>
<feature type="transmembrane region" description="Helical" evidence="6">
    <location>
        <begin position="88"/>
        <end position="110"/>
    </location>
</feature>
<proteinExistence type="inferred from homology"/>
<comment type="similarity">
    <text evidence="2">Belongs to the UPF0014 family.</text>
</comment>
<feature type="transmembrane region" description="Helical" evidence="6">
    <location>
        <begin position="185"/>
        <end position="203"/>
    </location>
</feature>
<reference evidence="7 8" key="1">
    <citation type="submission" date="2020-07" db="EMBL/GenBank/DDBJ databases">
        <title>Sequencing the genomes of 1000 actinobacteria strains.</title>
        <authorList>
            <person name="Klenk H.-P."/>
        </authorList>
    </citation>
    <scope>NUCLEOTIDE SEQUENCE [LARGE SCALE GENOMIC DNA]</scope>
    <source>
        <strain evidence="7 8">DSM 44121</strain>
    </source>
</reference>
<evidence type="ECO:0000256" key="6">
    <source>
        <dbReference type="SAM" id="Phobius"/>
    </source>
</evidence>
<keyword evidence="8" id="KW-1185">Reference proteome</keyword>
<dbReference type="Pfam" id="PF03649">
    <property type="entry name" value="UPF0014"/>
    <property type="match status" value="1"/>
</dbReference>
<dbReference type="PANTHER" id="PTHR30028:SF0">
    <property type="entry name" value="PROTEIN ALUMINUM SENSITIVE 3"/>
    <property type="match status" value="1"/>
</dbReference>
<dbReference type="GO" id="GO:0005886">
    <property type="term" value="C:plasma membrane"/>
    <property type="evidence" value="ECO:0007669"/>
    <property type="project" value="TreeGrafter"/>
</dbReference>
<feature type="transmembrane region" description="Helical" evidence="6">
    <location>
        <begin position="116"/>
        <end position="135"/>
    </location>
</feature>
<keyword evidence="3 6" id="KW-0812">Transmembrane</keyword>
<evidence type="ECO:0000313" key="8">
    <source>
        <dbReference type="Proteomes" id="UP000540568"/>
    </source>
</evidence>
<gene>
    <name evidence="7" type="ORF">FHX71_005675</name>
</gene>
<feature type="transmembrane region" description="Helical" evidence="6">
    <location>
        <begin position="209"/>
        <end position="230"/>
    </location>
</feature>
<keyword evidence="4 6" id="KW-1133">Transmembrane helix</keyword>
<dbReference type="PANTHER" id="PTHR30028">
    <property type="entry name" value="UPF0014 INNER MEMBRANE PROTEIN YBBM-RELATED"/>
    <property type="match status" value="1"/>
</dbReference>
<comment type="caution">
    <text evidence="7">The sequence shown here is derived from an EMBL/GenBank/DDBJ whole genome shotgun (WGS) entry which is preliminary data.</text>
</comment>
<evidence type="ECO:0000256" key="3">
    <source>
        <dbReference type="ARBA" id="ARBA00022692"/>
    </source>
</evidence>